<comment type="similarity">
    <text evidence="2 9">Belongs to the class-III pyridoxal-phosphate-dependent aminotransferase family.</text>
</comment>
<evidence type="ECO:0000256" key="5">
    <source>
        <dbReference type="ARBA" id="ARBA00022679"/>
    </source>
</evidence>
<gene>
    <name evidence="10" type="primary">lat</name>
    <name evidence="10" type="ORF">GCM10010412_041590</name>
</gene>
<keyword evidence="5" id="KW-0808">Transferase</keyword>
<keyword evidence="11" id="KW-1185">Reference proteome</keyword>
<organism evidence="10 11">
    <name type="scientific">Nonomuraea recticatena</name>
    <dbReference type="NCBI Taxonomy" id="46178"/>
    <lineage>
        <taxon>Bacteria</taxon>
        <taxon>Bacillati</taxon>
        <taxon>Actinomycetota</taxon>
        <taxon>Actinomycetes</taxon>
        <taxon>Streptosporangiales</taxon>
        <taxon>Streptosporangiaceae</taxon>
        <taxon>Nonomuraea</taxon>
    </lineage>
</organism>
<protein>
    <recommendedName>
        <fullName evidence="8">L-lysine-epsilon aminotransferase</fullName>
        <ecNumber evidence="3">2.6.1.36</ecNumber>
    </recommendedName>
    <alternativeName>
        <fullName evidence="7">Lysine 6-aminotransferase</fullName>
    </alternativeName>
</protein>
<reference evidence="10 11" key="1">
    <citation type="journal article" date="2019" name="Int. J. Syst. Evol. Microbiol.">
        <title>The Global Catalogue of Microorganisms (GCM) 10K type strain sequencing project: providing services to taxonomists for standard genome sequencing and annotation.</title>
        <authorList>
            <consortium name="The Broad Institute Genomics Platform"/>
            <consortium name="The Broad Institute Genome Sequencing Center for Infectious Disease"/>
            <person name="Wu L."/>
            <person name="Ma J."/>
        </authorList>
    </citation>
    <scope>NUCLEOTIDE SEQUENCE [LARGE SCALE GENOMIC DNA]</scope>
    <source>
        <strain evidence="10 11">JCM 6835</strain>
    </source>
</reference>
<comment type="caution">
    <text evidence="10">The sequence shown here is derived from an EMBL/GenBank/DDBJ whole genome shotgun (WGS) entry which is preliminary data.</text>
</comment>
<dbReference type="EMBL" id="BAAATE010000010">
    <property type="protein sequence ID" value="GAA2665352.1"/>
    <property type="molecule type" value="Genomic_DNA"/>
</dbReference>
<dbReference type="PANTHER" id="PTHR43206">
    <property type="entry name" value="AMINOTRANSFERASE"/>
    <property type="match status" value="1"/>
</dbReference>
<evidence type="ECO:0000256" key="1">
    <source>
        <dbReference type="ARBA" id="ARBA00001933"/>
    </source>
</evidence>
<dbReference type="SUPFAM" id="SSF53383">
    <property type="entry name" value="PLP-dependent transferases"/>
    <property type="match status" value="1"/>
</dbReference>
<dbReference type="Proteomes" id="UP001501666">
    <property type="component" value="Unassembled WGS sequence"/>
</dbReference>
<dbReference type="InterPro" id="IPR005814">
    <property type="entry name" value="Aminotrans_3"/>
</dbReference>
<name>A0ABN3S3Z0_9ACTN</name>
<evidence type="ECO:0000256" key="9">
    <source>
        <dbReference type="RuleBase" id="RU003560"/>
    </source>
</evidence>
<dbReference type="InterPro" id="IPR015421">
    <property type="entry name" value="PyrdxlP-dep_Trfase_major"/>
</dbReference>
<keyword evidence="6 9" id="KW-0663">Pyridoxal phosphate</keyword>
<keyword evidence="4" id="KW-0032">Aminotransferase</keyword>
<proteinExistence type="inferred from homology"/>
<dbReference type="NCBIfam" id="TIGR03251">
    <property type="entry name" value="LAT_fam"/>
    <property type="match status" value="1"/>
</dbReference>
<evidence type="ECO:0000256" key="4">
    <source>
        <dbReference type="ARBA" id="ARBA00022576"/>
    </source>
</evidence>
<sequence length="423" mass="46657">MDVLERLARHLLVDGYRLVLDLDRSQGSWLVDARTGRRYLDFYTFFASAPLGVNPPLDPGLLGRVALNKPANPDMYTEELAGFVETFSRVLGDPALPHLFFVEGGALAVENALKTAFDWKSRRNEAAGRSPELGTRVMHLTRAFHGRSGYTLSLTNTEPLKTERFPAFDWPRIEVPAIHHGDVEAAEERALSQARAAFDRHPHDIACFIAEPIQGEGGDNHMRPEFLRAMQDLCHEHDALFVLDEVQTGAGTTGTPWAYQQLGLEPDIVAFAKKVQVGGVMAGRRVDLVPDNVFEVSGRINSTWGGGLVDMVRSRGLLEIIERDALIPRVAQAGVQLLEGLAKLQAERPELVSNVRGRGFMCAFDLPDTGRRGALITRLREEEGVLVLPCGERSVRLRPALNIEDADLEHGVAALSRALSRPL</sequence>
<evidence type="ECO:0000313" key="10">
    <source>
        <dbReference type="EMBL" id="GAA2665352.1"/>
    </source>
</evidence>
<evidence type="ECO:0000256" key="7">
    <source>
        <dbReference type="ARBA" id="ARBA00030921"/>
    </source>
</evidence>
<dbReference type="RefSeq" id="WP_346148691.1">
    <property type="nucleotide sequence ID" value="NZ_BAAATE010000010.1"/>
</dbReference>
<dbReference type="InterPro" id="IPR015424">
    <property type="entry name" value="PyrdxlP-dep_Trfase"/>
</dbReference>
<dbReference type="Gene3D" id="3.40.640.10">
    <property type="entry name" value="Type I PLP-dependent aspartate aminotransferase-like (Major domain)"/>
    <property type="match status" value="1"/>
</dbReference>
<dbReference type="Gene3D" id="3.90.1150.10">
    <property type="entry name" value="Aspartate Aminotransferase, domain 1"/>
    <property type="match status" value="1"/>
</dbReference>
<dbReference type="InterPro" id="IPR015422">
    <property type="entry name" value="PyrdxlP-dep_Trfase_small"/>
</dbReference>
<dbReference type="CDD" id="cd00610">
    <property type="entry name" value="OAT_like"/>
    <property type="match status" value="1"/>
</dbReference>
<evidence type="ECO:0000313" key="11">
    <source>
        <dbReference type="Proteomes" id="UP001501666"/>
    </source>
</evidence>
<dbReference type="Pfam" id="PF00202">
    <property type="entry name" value="Aminotran_3"/>
    <property type="match status" value="1"/>
</dbReference>
<dbReference type="PANTHER" id="PTHR43206:SF2">
    <property type="entry name" value="4-AMINOBUTYRATE AMINOTRANSFERASE GABT"/>
    <property type="match status" value="1"/>
</dbReference>
<evidence type="ECO:0000256" key="6">
    <source>
        <dbReference type="ARBA" id="ARBA00022898"/>
    </source>
</evidence>
<dbReference type="EC" id="2.6.1.36" evidence="3"/>
<dbReference type="InterPro" id="IPR017657">
    <property type="entry name" value="L-lysine_6-transaminase"/>
</dbReference>
<evidence type="ECO:0000256" key="3">
    <source>
        <dbReference type="ARBA" id="ARBA00013071"/>
    </source>
</evidence>
<dbReference type="PIRSF" id="PIRSF000521">
    <property type="entry name" value="Transaminase_4ab_Lys_Orn"/>
    <property type="match status" value="1"/>
</dbReference>
<accession>A0ABN3S3Z0</accession>
<comment type="cofactor">
    <cofactor evidence="1">
        <name>pyridoxal 5'-phosphate</name>
        <dbReference type="ChEBI" id="CHEBI:597326"/>
    </cofactor>
</comment>
<evidence type="ECO:0000256" key="8">
    <source>
        <dbReference type="ARBA" id="ARBA00050040"/>
    </source>
</evidence>
<evidence type="ECO:0000256" key="2">
    <source>
        <dbReference type="ARBA" id="ARBA00008954"/>
    </source>
</evidence>